<dbReference type="SUPFAM" id="SSF54373">
    <property type="entry name" value="FAD-linked reductases, C-terminal domain"/>
    <property type="match status" value="1"/>
</dbReference>
<dbReference type="InterPro" id="IPR036188">
    <property type="entry name" value="FAD/NAD-bd_sf"/>
</dbReference>
<comment type="cofactor">
    <cofactor evidence="2">
        <name>FAD</name>
        <dbReference type="ChEBI" id="CHEBI:57692"/>
    </cofactor>
</comment>
<comment type="similarity">
    <text evidence="1 3">Belongs to the GMC oxidoreductase family.</text>
</comment>
<dbReference type="RefSeq" id="XP_064654449.1">
    <property type="nucleotide sequence ID" value="XM_064807435.1"/>
</dbReference>
<reference evidence="6 7" key="1">
    <citation type="submission" date="2023-08" db="EMBL/GenBank/DDBJ databases">
        <title>Black Yeasts Isolated from many extreme environments.</title>
        <authorList>
            <person name="Coleine C."/>
            <person name="Stajich J.E."/>
            <person name="Selbmann L."/>
        </authorList>
    </citation>
    <scope>NUCLEOTIDE SEQUENCE [LARGE SCALE GENOMIC DNA]</scope>
    <source>
        <strain evidence="6 7">CCFEE 5935</strain>
    </source>
</reference>
<gene>
    <name evidence="6" type="ORF">LTR77_010212</name>
</gene>
<feature type="binding site" evidence="2">
    <location>
        <position position="273"/>
    </location>
    <ligand>
        <name>FAD</name>
        <dbReference type="ChEBI" id="CHEBI:57692"/>
    </ligand>
</feature>
<evidence type="ECO:0000259" key="5">
    <source>
        <dbReference type="PROSITE" id="PS00623"/>
    </source>
</evidence>
<evidence type="ECO:0000313" key="6">
    <source>
        <dbReference type="EMBL" id="KAK5164121.1"/>
    </source>
</evidence>
<dbReference type="PROSITE" id="PS00623">
    <property type="entry name" value="GMC_OXRED_1"/>
    <property type="match status" value="1"/>
</dbReference>
<evidence type="ECO:0000313" key="7">
    <source>
        <dbReference type="Proteomes" id="UP001337655"/>
    </source>
</evidence>
<feature type="region of interest" description="Disordered" evidence="4">
    <location>
        <begin position="1"/>
        <end position="20"/>
    </location>
</feature>
<dbReference type="Gene3D" id="3.30.560.10">
    <property type="entry name" value="Glucose Oxidase, domain 3"/>
    <property type="match status" value="1"/>
</dbReference>
<dbReference type="InterPro" id="IPR007867">
    <property type="entry name" value="GMC_OxRtase_C"/>
</dbReference>
<dbReference type="GeneID" id="89931541"/>
<evidence type="ECO:0000256" key="3">
    <source>
        <dbReference type="RuleBase" id="RU003968"/>
    </source>
</evidence>
<dbReference type="SUPFAM" id="SSF51905">
    <property type="entry name" value="FAD/NAD(P)-binding domain"/>
    <property type="match status" value="1"/>
</dbReference>
<feature type="compositionally biased region" description="Polar residues" evidence="4">
    <location>
        <begin position="10"/>
        <end position="20"/>
    </location>
</feature>
<evidence type="ECO:0000256" key="2">
    <source>
        <dbReference type="PIRSR" id="PIRSR000137-2"/>
    </source>
</evidence>
<protein>
    <recommendedName>
        <fullName evidence="5">Glucose-methanol-choline oxidoreductase N-terminal domain-containing protein</fullName>
    </recommendedName>
</protein>
<feature type="domain" description="Glucose-methanol-choline oxidoreductase N-terminal" evidence="5">
    <location>
        <begin position="116"/>
        <end position="139"/>
    </location>
</feature>
<dbReference type="GO" id="GO:0050660">
    <property type="term" value="F:flavin adenine dinucleotide binding"/>
    <property type="evidence" value="ECO:0007669"/>
    <property type="project" value="InterPro"/>
</dbReference>
<organism evidence="6 7">
    <name type="scientific">Saxophila tyrrhenica</name>
    <dbReference type="NCBI Taxonomy" id="1690608"/>
    <lineage>
        <taxon>Eukaryota</taxon>
        <taxon>Fungi</taxon>
        <taxon>Dikarya</taxon>
        <taxon>Ascomycota</taxon>
        <taxon>Pezizomycotina</taxon>
        <taxon>Dothideomycetes</taxon>
        <taxon>Dothideomycetidae</taxon>
        <taxon>Mycosphaerellales</taxon>
        <taxon>Extremaceae</taxon>
        <taxon>Saxophila</taxon>
    </lineage>
</organism>
<dbReference type="GO" id="GO:0016614">
    <property type="term" value="F:oxidoreductase activity, acting on CH-OH group of donors"/>
    <property type="evidence" value="ECO:0007669"/>
    <property type="project" value="InterPro"/>
</dbReference>
<keyword evidence="2 3" id="KW-0274">FAD</keyword>
<accession>A0AAV9NWG2</accession>
<keyword evidence="7" id="KW-1185">Reference proteome</keyword>
<dbReference type="InterPro" id="IPR012132">
    <property type="entry name" value="GMC_OxRdtase"/>
</dbReference>
<dbReference type="Gene3D" id="3.50.50.60">
    <property type="entry name" value="FAD/NAD(P)-binding domain"/>
    <property type="match status" value="1"/>
</dbReference>
<dbReference type="PIRSF" id="PIRSF000137">
    <property type="entry name" value="Alcohol_oxidase"/>
    <property type="match status" value="1"/>
</dbReference>
<dbReference type="InterPro" id="IPR000172">
    <property type="entry name" value="GMC_OxRdtase_N"/>
</dbReference>
<name>A0AAV9NWG2_9PEZI</name>
<comment type="caution">
    <text evidence="6">The sequence shown here is derived from an EMBL/GenBank/DDBJ whole genome shotgun (WGS) entry which is preliminary data.</text>
</comment>
<dbReference type="Proteomes" id="UP001337655">
    <property type="component" value="Unassembled WGS sequence"/>
</dbReference>
<dbReference type="EMBL" id="JAVRRT010000021">
    <property type="protein sequence ID" value="KAK5164121.1"/>
    <property type="molecule type" value="Genomic_DNA"/>
</dbReference>
<proteinExistence type="inferred from homology"/>
<sequence length="641" mass="69343">MVAGNDTESHSNGVSGHTNGVQLPALSTSAEDFLRHNYDYIIIGGGTAGLAIAARLTENPDVSVGVLEAGGNKLGDIMVDCPAMTLQTFSNPDYDWKFKTVPQKHNKEKIHHVIRGKALGGSSAINHMMYVRGSLQDYDDWATIADDPSWGAESMKYYMRRHQTLEPIDEKVVDRATMPFVGEHHGTSGPVRTSFNESFLPIEHDFIKACDEVTGMSKKPTDPWSGDHIGFFNTLGAVCRTGPNKGKRAYAARGYFAANAERPNLHVLCNAPVTSIELDGDRATGVKFTFEGSKQKVRMSREVIVCCGVLQSPQILELSGIGDPDVLQAAGVECKIQNKAVGANFQDHATSGLCWEVNQGNPTLEIIYDPSVMEAAQKQMMEHGNGPLTNIISTQGFFPYKLFASESEQASTVKSIEDSLDTVTPFQRKQYERIIAHLKDNKSANLQMLLIPSTAGPEKGAQDQAYLFPPHTPGTPMGITAVVCLQYPVSRGTVHITSSDPNEHPRIDPAFLSHPADAAVLAAGLKMTDQVGKSKHLADKISKRLFPSPETNLQDTKQATEAVHDFVLSEYHPCGSVALGDAIDTKLVVKGTKNVRVADASIFPNHVSGNIVSSVYAVAEKAADIIKADWDYAALAKATAG</sequence>
<dbReference type="PANTHER" id="PTHR11552:SF210">
    <property type="entry name" value="GLUCOSE-METHANOL-CHOLINE OXIDOREDUCTASE N-TERMINAL DOMAIN-CONTAINING PROTEIN-RELATED"/>
    <property type="match status" value="1"/>
</dbReference>
<keyword evidence="3" id="KW-0285">Flavoprotein</keyword>
<dbReference type="Pfam" id="PF00732">
    <property type="entry name" value="GMC_oxred_N"/>
    <property type="match status" value="1"/>
</dbReference>
<dbReference type="AlphaFoldDB" id="A0AAV9NWG2"/>
<evidence type="ECO:0000256" key="1">
    <source>
        <dbReference type="ARBA" id="ARBA00010790"/>
    </source>
</evidence>
<evidence type="ECO:0000256" key="4">
    <source>
        <dbReference type="SAM" id="MobiDB-lite"/>
    </source>
</evidence>
<dbReference type="PANTHER" id="PTHR11552">
    <property type="entry name" value="GLUCOSE-METHANOL-CHOLINE GMC OXIDOREDUCTASE"/>
    <property type="match status" value="1"/>
</dbReference>
<dbReference type="Pfam" id="PF05199">
    <property type="entry name" value="GMC_oxred_C"/>
    <property type="match status" value="1"/>
</dbReference>